<comment type="caution">
    <text evidence="8">The sequence shown here is derived from an EMBL/GenBank/DDBJ whole genome shotgun (WGS) entry which is preliminary data.</text>
</comment>
<evidence type="ECO:0000256" key="1">
    <source>
        <dbReference type="ARBA" id="ARBA00004167"/>
    </source>
</evidence>
<evidence type="ECO:0000313" key="9">
    <source>
        <dbReference type="Proteomes" id="UP000237347"/>
    </source>
</evidence>
<feature type="signal peptide" evidence="6">
    <location>
        <begin position="1"/>
        <end position="25"/>
    </location>
</feature>
<keyword evidence="2" id="KW-0812">Transmembrane</keyword>
<dbReference type="PANTHER" id="PTHR45631:SF212">
    <property type="entry name" value="PROTEIN KINASE DOMAIN-CONTAINING PROTEIN"/>
    <property type="match status" value="1"/>
</dbReference>
<name>A0AAW0JIT4_QUESU</name>
<keyword evidence="9" id="KW-1185">Reference proteome</keyword>
<feature type="chain" id="PRO_5043575556" evidence="6">
    <location>
        <begin position="26"/>
        <end position="358"/>
    </location>
</feature>
<keyword evidence="3 6" id="KW-0732">Signal</keyword>
<dbReference type="EMBL" id="PKMF04000541">
    <property type="protein sequence ID" value="KAK7826644.1"/>
    <property type="molecule type" value="Genomic_DNA"/>
</dbReference>
<dbReference type="PANTHER" id="PTHR45631">
    <property type="entry name" value="OS07G0107800 PROTEIN-RELATED"/>
    <property type="match status" value="1"/>
</dbReference>
<evidence type="ECO:0000313" key="8">
    <source>
        <dbReference type="EMBL" id="KAK7826644.1"/>
    </source>
</evidence>
<accession>A0AAW0JIT4</accession>
<evidence type="ECO:0000259" key="7">
    <source>
        <dbReference type="Pfam" id="PF12819"/>
    </source>
</evidence>
<evidence type="ECO:0000256" key="2">
    <source>
        <dbReference type="ARBA" id="ARBA00022692"/>
    </source>
</evidence>
<sequence>MKFYISFFFGIKFVGFISIDCGASSDYLDEGTGIFYKSDSGFIDTGTNNDISPEYYSSMVSPNYVRQIKNLRSFSQGTKNCYTLKPEQGKSSNYLIRAFFFYGNYDNKNQPPKFDVYVGGNFWTTVGSSELYQLYPPWETFPDIIHVPLSDTIFVCLINTGSGIPFISALELRPLSKSIYPTNFGALSFGSRLDIGTSSHMGLIRYEDDVYDRLWLSRSTLLNWVPINTSSVINTQDSNDSYQLPAQVLRTAVQPPSGHNALTYVSSYGTNNPCNGDKYYVCFHFAEIAKPTQGKKREFIIDVEGGNYTSEPITLEYLKPLSICPQNGQPFEGHFSFSINATMESGLPPSSMQLSTIV</sequence>
<evidence type="ECO:0000256" key="6">
    <source>
        <dbReference type="SAM" id="SignalP"/>
    </source>
</evidence>
<keyword evidence="4" id="KW-1133">Transmembrane helix</keyword>
<dbReference type="GO" id="GO:0016301">
    <property type="term" value="F:kinase activity"/>
    <property type="evidence" value="ECO:0007669"/>
    <property type="project" value="UniProtKB-KW"/>
</dbReference>
<dbReference type="GO" id="GO:0016020">
    <property type="term" value="C:membrane"/>
    <property type="evidence" value="ECO:0007669"/>
    <property type="project" value="UniProtKB-SubCell"/>
</dbReference>
<evidence type="ECO:0000256" key="5">
    <source>
        <dbReference type="ARBA" id="ARBA00023136"/>
    </source>
</evidence>
<proteinExistence type="predicted"/>
<dbReference type="InterPro" id="IPR024788">
    <property type="entry name" value="Malectin-like_Carb-bd_dom"/>
</dbReference>
<gene>
    <name evidence="8" type="ORF">CFP56_032024</name>
</gene>
<feature type="domain" description="Malectin-like" evidence="7">
    <location>
        <begin position="19"/>
        <end position="349"/>
    </location>
</feature>
<evidence type="ECO:0000256" key="3">
    <source>
        <dbReference type="ARBA" id="ARBA00022729"/>
    </source>
</evidence>
<protein>
    <submittedName>
        <fullName evidence="8">Lrr receptor-like serine/threonine-protein kinase</fullName>
    </submittedName>
</protein>
<dbReference type="Proteomes" id="UP000237347">
    <property type="component" value="Unassembled WGS sequence"/>
</dbReference>
<keyword evidence="5" id="KW-0472">Membrane</keyword>
<organism evidence="8 9">
    <name type="scientific">Quercus suber</name>
    <name type="common">Cork oak</name>
    <dbReference type="NCBI Taxonomy" id="58331"/>
    <lineage>
        <taxon>Eukaryota</taxon>
        <taxon>Viridiplantae</taxon>
        <taxon>Streptophyta</taxon>
        <taxon>Embryophyta</taxon>
        <taxon>Tracheophyta</taxon>
        <taxon>Spermatophyta</taxon>
        <taxon>Magnoliopsida</taxon>
        <taxon>eudicotyledons</taxon>
        <taxon>Gunneridae</taxon>
        <taxon>Pentapetalae</taxon>
        <taxon>rosids</taxon>
        <taxon>fabids</taxon>
        <taxon>Fagales</taxon>
        <taxon>Fagaceae</taxon>
        <taxon>Quercus</taxon>
    </lineage>
</organism>
<dbReference type="Pfam" id="PF12819">
    <property type="entry name" value="Malectin_like"/>
    <property type="match status" value="1"/>
</dbReference>
<dbReference type="AlphaFoldDB" id="A0AAW0JIT4"/>
<evidence type="ECO:0000256" key="4">
    <source>
        <dbReference type="ARBA" id="ARBA00022989"/>
    </source>
</evidence>
<reference evidence="8 9" key="1">
    <citation type="journal article" date="2018" name="Sci. Data">
        <title>The draft genome sequence of cork oak.</title>
        <authorList>
            <person name="Ramos A.M."/>
            <person name="Usie A."/>
            <person name="Barbosa P."/>
            <person name="Barros P.M."/>
            <person name="Capote T."/>
            <person name="Chaves I."/>
            <person name="Simoes F."/>
            <person name="Abreu I."/>
            <person name="Carrasquinho I."/>
            <person name="Faro C."/>
            <person name="Guimaraes J.B."/>
            <person name="Mendonca D."/>
            <person name="Nobrega F."/>
            <person name="Rodrigues L."/>
            <person name="Saibo N.J.M."/>
            <person name="Varela M.C."/>
            <person name="Egas C."/>
            <person name="Matos J."/>
            <person name="Miguel C.M."/>
            <person name="Oliveira M.M."/>
            <person name="Ricardo C.P."/>
            <person name="Goncalves S."/>
        </authorList>
    </citation>
    <scope>NUCLEOTIDE SEQUENCE [LARGE SCALE GENOMIC DNA]</scope>
    <source>
        <strain evidence="9">cv. HL8</strain>
    </source>
</reference>
<comment type="subcellular location">
    <subcellularLocation>
        <location evidence="1">Membrane</location>
        <topology evidence="1">Single-pass membrane protein</topology>
    </subcellularLocation>
</comment>